<protein>
    <submittedName>
        <fullName evidence="1">Uncharacterized protein</fullName>
    </submittedName>
</protein>
<dbReference type="Proteomes" id="UP000827986">
    <property type="component" value="Unassembled WGS sequence"/>
</dbReference>
<sequence>MTPSRHRTMRAGRNRGKINSLFPLVQAGRGRYSRVNSQREVTLSSKAAGSQILSLGIQISRGRSAAPSHSSCAVHRGLGNRVSVLPAVGRIQQGDGILLHPPS</sequence>
<proteinExistence type="predicted"/>
<reference evidence="1" key="1">
    <citation type="submission" date="2021-09" db="EMBL/GenBank/DDBJ databases">
        <title>The genome of Mauremys mutica provides insights into the evolution of semi-aquatic lifestyle.</title>
        <authorList>
            <person name="Gong S."/>
            <person name="Gao Y."/>
        </authorList>
    </citation>
    <scope>NUCLEOTIDE SEQUENCE</scope>
    <source>
        <strain evidence="1">MM-2020</strain>
        <tissue evidence="1">Muscle</tissue>
    </source>
</reference>
<accession>A0A9D4B3D4</accession>
<keyword evidence="2" id="KW-1185">Reference proteome</keyword>
<organism evidence="1 2">
    <name type="scientific">Mauremys mutica</name>
    <name type="common">yellowpond turtle</name>
    <dbReference type="NCBI Taxonomy" id="74926"/>
    <lineage>
        <taxon>Eukaryota</taxon>
        <taxon>Metazoa</taxon>
        <taxon>Chordata</taxon>
        <taxon>Craniata</taxon>
        <taxon>Vertebrata</taxon>
        <taxon>Euteleostomi</taxon>
        <taxon>Archelosauria</taxon>
        <taxon>Testudinata</taxon>
        <taxon>Testudines</taxon>
        <taxon>Cryptodira</taxon>
        <taxon>Durocryptodira</taxon>
        <taxon>Testudinoidea</taxon>
        <taxon>Geoemydidae</taxon>
        <taxon>Geoemydinae</taxon>
        <taxon>Mauremys</taxon>
    </lineage>
</organism>
<evidence type="ECO:0000313" key="2">
    <source>
        <dbReference type="Proteomes" id="UP000827986"/>
    </source>
</evidence>
<comment type="caution">
    <text evidence="1">The sequence shown here is derived from an EMBL/GenBank/DDBJ whole genome shotgun (WGS) entry which is preliminary data.</text>
</comment>
<evidence type="ECO:0000313" key="1">
    <source>
        <dbReference type="EMBL" id="KAH1179069.1"/>
    </source>
</evidence>
<dbReference type="AlphaFoldDB" id="A0A9D4B3D4"/>
<name>A0A9D4B3D4_9SAUR</name>
<gene>
    <name evidence="1" type="ORF">KIL84_000400</name>
</gene>
<dbReference type="EMBL" id="JAHDVG010000473">
    <property type="protein sequence ID" value="KAH1179069.1"/>
    <property type="molecule type" value="Genomic_DNA"/>
</dbReference>